<keyword evidence="3" id="KW-1185">Reference proteome</keyword>
<accession>A0A834FW34</accession>
<comment type="caution">
    <text evidence="2">The sequence shown here is derived from an EMBL/GenBank/DDBJ whole genome shotgun (WGS) entry which is preliminary data.</text>
</comment>
<gene>
    <name evidence="2" type="ORF">RHSIM_RhsimUnG0083900</name>
</gene>
<sequence length="262" mass="29144">MNFLCGFSLVSKVTGTKCDRRMDRMEMDAKSLQRRIIIIRAEGIELDKRANEAVSTYGTNVLVIMLFHGLGSIFLQLNYPYFGTSVSVSMVVSFFSTFVVAYIVSSNNIEKISEKEKDLQKRQREFQSDIVFFGAQITKAYSDEELNTLASIGALGEVLNGNGSLTRDARALQSTIASLLEMSSNSESNRMKSLFQVKVCAIMYGLSFPMMAYYLLHLMIVADAVTIAAVTAGSILYVDRLEKVVLVKFLSISSEYANPFTL</sequence>
<feature type="transmembrane region" description="Helical" evidence="1">
    <location>
        <begin position="220"/>
        <end position="238"/>
    </location>
</feature>
<feature type="transmembrane region" description="Helical" evidence="1">
    <location>
        <begin position="57"/>
        <end position="75"/>
    </location>
</feature>
<evidence type="ECO:0000256" key="1">
    <source>
        <dbReference type="SAM" id="Phobius"/>
    </source>
</evidence>
<proteinExistence type="predicted"/>
<reference evidence="2" key="1">
    <citation type="submission" date="2019-11" db="EMBL/GenBank/DDBJ databases">
        <authorList>
            <person name="Liu Y."/>
            <person name="Hou J."/>
            <person name="Li T.-Q."/>
            <person name="Guan C.-H."/>
            <person name="Wu X."/>
            <person name="Wu H.-Z."/>
            <person name="Ling F."/>
            <person name="Zhang R."/>
            <person name="Shi X.-G."/>
            <person name="Ren J.-P."/>
            <person name="Chen E.-F."/>
            <person name="Sun J.-M."/>
        </authorList>
    </citation>
    <scope>NUCLEOTIDE SEQUENCE</scope>
    <source>
        <strain evidence="2">Adult_tree_wgs_1</strain>
        <tissue evidence="2">Leaves</tissue>
    </source>
</reference>
<dbReference type="EMBL" id="WJXA01000206">
    <property type="protein sequence ID" value="KAF7114525.1"/>
    <property type="molecule type" value="Genomic_DNA"/>
</dbReference>
<feature type="transmembrane region" description="Helical" evidence="1">
    <location>
        <begin position="81"/>
        <end position="104"/>
    </location>
</feature>
<evidence type="ECO:0000313" key="3">
    <source>
        <dbReference type="Proteomes" id="UP000626092"/>
    </source>
</evidence>
<protein>
    <submittedName>
        <fullName evidence="2">Uncharacterized protein</fullName>
    </submittedName>
</protein>
<evidence type="ECO:0000313" key="2">
    <source>
        <dbReference type="EMBL" id="KAF7114525.1"/>
    </source>
</evidence>
<keyword evidence="1" id="KW-0812">Transmembrane</keyword>
<keyword evidence="1" id="KW-0472">Membrane</keyword>
<organism evidence="2 3">
    <name type="scientific">Rhododendron simsii</name>
    <name type="common">Sims's rhododendron</name>
    <dbReference type="NCBI Taxonomy" id="118357"/>
    <lineage>
        <taxon>Eukaryota</taxon>
        <taxon>Viridiplantae</taxon>
        <taxon>Streptophyta</taxon>
        <taxon>Embryophyta</taxon>
        <taxon>Tracheophyta</taxon>
        <taxon>Spermatophyta</taxon>
        <taxon>Magnoliopsida</taxon>
        <taxon>eudicotyledons</taxon>
        <taxon>Gunneridae</taxon>
        <taxon>Pentapetalae</taxon>
        <taxon>asterids</taxon>
        <taxon>Ericales</taxon>
        <taxon>Ericaceae</taxon>
        <taxon>Ericoideae</taxon>
        <taxon>Rhodoreae</taxon>
        <taxon>Rhododendron</taxon>
    </lineage>
</organism>
<dbReference type="AlphaFoldDB" id="A0A834FW34"/>
<keyword evidence="1" id="KW-1133">Transmembrane helix</keyword>
<dbReference type="OrthoDB" id="1666053at2759"/>
<name>A0A834FW34_RHOSS</name>
<dbReference type="Proteomes" id="UP000626092">
    <property type="component" value="Unassembled WGS sequence"/>
</dbReference>